<keyword evidence="4" id="KW-0808">Transferase</keyword>
<dbReference type="PANTHER" id="PTHR43713">
    <property type="entry name" value="GLUTAMATE-1-SEMIALDEHYDE 2,1-AMINOMUTASE"/>
    <property type="match status" value="1"/>
</dbReference>
<keyword evidence="2 3" id="KW-0663">Pyridoxal phosphate</keyword>
<keyword evidence="4" id="KW-0032">Aminotransferase</keyword>
<dbReference type="GO" id="GO:0008483">
    <property type="term" value="F:transaminase activity"/>
    <property type="evidence" value="ECO:0007669"/>
    <property type="project" value="UniProtKB-KW"/>
</dbReference>
<dbReference type="PANTHER" id="PTHR43713:SF3">
    <property type="entry name" value="GLUTAMATE-1-SEMIALDEHYDE 2,1-AMINOMUTASE 1, CHLOROPLASTIC-RELATED"/>
    <property type="match status" value="1"/>
</dbReference>
<evidence type="ECO:0000256" key="1">
    <source>
        <dbReference type="ARBA" id="ARBA00001933"/>
    </source>
</evidence>
<comment type="caution">
    <text evidence="4">The sequence shown here is derived from an EMBL/GenBank/DDBJ whole genome shotgun (WGS) entry which is preliminary data.</text>
</comment>
<evidence type="ECO:0000256" key="2">
    <source>
        <dbReference type="ARBA" id="ARBA00022898"/>
    </source>
</evidence>
<dbReference type="GO" id="GO:0030170">
    <property type="term" value="F:pyridoxal phosphate binding"/>
    <property type="evidence" value="ECO:0007669"/>
    <property type="project" value="InterPro"/>
</dbReference>
<feature type="non-terminal residue" evidence="4">
    <location>
        <position position="414"/>
    </location>
</feature>
<comment type="similarity">
    <text evidence="3">Belongs to the class-III pyridoxal-phosphate-dependent aminotransferase family.</text>
</comment>
<dbReference type="InterPro" id="IPR015422">
    <property type="entry name" value="PyrdxlP-dep_Trfase_small"/>
</dbReference>
<evidence type="ECO:0000313" key="4">
    <source>
        <dbReference type="EMBL" id="NNF06315.1"/>
    </source>
</evidence>
<dbReference type="Gene3D" id="3.90.1150.10">
    <property type="entry name" value="Aspartate Aminotransferase, domain 1"/>
    <property type="match status" value="1"/>
</dbReference>
<reference evidence="4 5" key="1">
    <citation type="submission" date="2020-03" db="EMBL/GenBank/DDBJ databases">
        <title>Metabolic flexibility allows generalist bacteria to become dominant in a frequently disturbed ecosystem.</title>
        <authorList>
            <person name="Chen Y.-J."/>
            <person name="Leung P.M."/>
            <person name="Bay S.K."/>
            <person name="Hugenholtz P."/>
            <person name="Kessler A.J."/>
            <person name="Shelley G."/>
            <person name="Waite D.W."/>
            <person name="Cook P.L."/>
            <person name="Greening C."/>
        </authorList>
    </citation>
    <scope>NUCLEOTIDE SEQUENCE [LARGE SCALE GENOMIC DNA]</scope>
    <source>
        <strain evidence="4">SS_bin_28</strain>
    </source>
</reference>
<dbReference type="InterPro" id="IPR015424">
    <property type="entry name" value="PyrdxlP-dep_Trfase"/>
</dbReference>
<dbReference type="Pfam" id="PF00202">
    <property type="entry name" value="Aminotran_3"/>
    <property type="match status" value="1"/>
</dbReference>
<dbReference type="InterPro" id="IPR015421">
    <property type="entry name" value="PyrdxlP-dep_Trfase_major"/>
</dbReference>
<comment type="cofactor">
    <cofactor evidence="1">
        <name>pyridoxal 5'-phosphate</name>
        <dbReference type="ChEBI" id="CHEBI:597326"/>
    </cofactor>
</comment>
<dbReference type="EMBL" id="JABDJR010000229">
    <property type="protein sequence ID" value="NNF06315.1"/>
    <property type="molecule type" value="Genomic_DNA"/>
</dbReference>
<accession>A0A7Y2EAD2</accession>
<organism evidence="4 5">
    <name type="scientific">Eiseniibacteriota bacterium</name>
    <dbReference type="NCBI Taxonomy" id="2212470"/>
    <lineage>
        <taxon>Bacteria</taxon>
        <taxon>Candidatus Eiseniibacteriota</taxon>
    </lineage>
</organism>
<dbReference type="Gene3D" id="3.40.640.10">
    <property type="entry name" value="Type I PLP-dependent aspartate aminotransferase-like (Major domain)"/>
    <property type="match status" value="1"/>
</dbReference>
<name>A0A7Y2EAD2_UNCEI</name>
<sequence>MATSGNRPTSAELYERAQKVLPGGVSRNTVLRAPHPVYVDHASGCRVTDVEGVERIDFANNMASLIHGHAFAPVTAAVTKQLEKGSAFTVATEVEIDFAEHLISRNSGFESLRFVNSGTEAVMGMLKASRAFTGRAKIAKVEGAYHGLYDYAEVSQTASPATWGDNNRPTGVPVAYGTPAGVLNDVVILPCNDIGLTLSLLNEHKDDLACVLLDPMSHRVGLRPVDADYAMALRDWTRAHGALLVMDEVITFRCNYGGAQEWYNGLEPDLTAMGKMIGGGFPVGAIAGRREVMDVMNPLAKKVLFPHSGTFSANPVTMTAGLTALERYDREAVAYVNKLAERAMNGIREAIGRTGATACVTGGGSMFRVHMKAEMPHNYRQAFLSPEEAAKLKLMLDHLFDDGFLMINTCSATM</sequence>
<protein>
    <submittedName>
        <fullName evidence="4">Aspartate aminotransferase family protein</fullName>
    </submittedName>
</protein>
<evidence type="ECO:0000313" key="5">
    <source>
        <dbReference type="Proteomes" id="UP000547674"/>
    </source>
</evidence>
<dbReference type="InterPro" id="IPR005814">
    <property type="entry name" value="Aminotrans_3"/>
</dbReference>
<proteinExistence type="inferred from homology"/>
<dbReference type="SUPFAM" id="SSF53383">
    <property type="entry name" value="PLP-dependent transferases"/>
    <property type="match status" value="1"/>
</dbReference>
<dbReference type="AlphaFoldDB" id="A0A7Y2EAD2"/>
<evidence type="ECO:0000256" key="3">
    <source>
        <dbReference type="RuleBase" id="RU003560"/>
    </source>
</evidence>
<dbReference type="Proteomes" id="UP000547674">
    <property type="component" value="Unassembled WGS sequence"/>
</dbReference>
<gene>
    <name evidence="4" type="ORF">HKN21_06115</name>
</gene>